<evidence type="ECO:0008006" key="4">
    <source>
        <dbReference type="Google" id="ProtNLM"/>
    </source>
</evidence>
<dbReference type="AlphaFoldDB" id="A0A8H7DZ09"/>
<keyword evidence="3" id="KW-1185">Reference proteome</keyword>
<feature type="chain" id="PRO_5034394836" description="AA1-like domain-containing protein" evidence="1">
    <location>
        <begin position="22"/>
        <end position="169"/>
    </location>
</feature>
<name>A0A8H7DZ09_9EURO</name>
<accession>A0A8H7DZ09</accession>
<dbReference type="OrthoDB" id="10285512at2759"/>
<feature type="signal peptide" evidence="1">
    <location>
        <begin position="1"/>
        <end position="21"/>
    </location>
</feature>
<organism evidence="2 3">
    <name type="scientific">Endocarpon pusillum</name>
    <dbReference type="NCBI Taxonomy" id="364733"/>
    <lineage>
        <taxon>Eukaryota</taxon>
        <taxon>Fungi</taxon>
        <taxon>Dikarya</taxon>
        <taxon>Ascomycota</taxon>
        <taxon>Pezizomycotina</taxon>
        <taxon>Eurotiomycetes</taxon>
        <taxon>Chaetothyriomycetidae</taxon>
        <taxon>Verrucariales</taxon>
        <taxon>Verrucariaceae</taxon>
        <taxon>Endocarpon</taxon>
    </lineage>
</organism>
<comment type="caution">
    <text evidence="2">The sequence shown here is derived from an EMBL/GenBank/DDBJ whole genome shotgun (WGS) entry which is preliminary data.</text>
</comment>
<reference evidence="2" key="1">
    <citation type="submission" date="2020-02" db="EMBL/GenBank/DDBJ databases">
        <authorList>
            <person name="Palmer J.M."/>
        </authorList>
    </citation>
    <scope>NUCLEOTIDE SEQUENCE</scope>
    <source>
        <strain evidence="2">EPUS1.4</strain>
        <tissue evidence="2">Thallus</tissue>
    </source>
</reference>
<gene>
    <name evidence="2" type="ORF">GJ744_002154</name>
</gene>
<protein>
    <recommendedName>
        <fullName evidence="4">AA1-like domain-containing protein</fullName>
    </recommendedName>
</protein>
<dbReference type="Proteomes" id="UP000606974">
    <property type="component" value="Unassembled WGS sequence"/>
</dbReference>
<sequence>MPCLGMIKAFAVVLLIRLSLSFPTSTHEKVKPLLPRADGCFASTFGLTDFKTFSGSDTLPASISFRLSADDAPGAYSCMWNGGPGSTSPYFNDPVPCNMTDLPTFSFSYPEQGRLRVAEVEACSYPGQLHRSVADGSVALFCYPIFGGQTCMTPTGQASLDVNQREIVS</sequence>
<evidence type="ECO:0000313" key="2">
    <source>
        <dbReference type="EMBL" id="KAF7504534.1"/>
    </source>
</evidence>
<evidence type="ECO:0000256" key="1">
    <source>
        <dbReference type="SAM" id="SignalP"/>
    </source>
</evidence>
<keyword evidence="1" id="KW-0732">Signal</keyword>
<dbReference type="EMBL" id="JAACFV010000135">
    <property type="protein sequence ID" value="KAF7504534.1"/>
    <property type="molecule type" value="Genomic_DNA"/>
</dbReference>
<evidence type="ECO:0000313" key="3">
    <source>
        <dbReference type="Proteomes" id="UP000606974"/>
    </source>
</evidence>
<proteinExistence type="predicted"/>